<sequence length="214" mass="24240">MKRKKPLTRKLSYLFVSIILVLLLIGGSYFVYAAMTAKDCREADFQIGQVETKLDEDFDETITEIHPDQSRTKEVTVKNNGTIKQFIRVMVLPEAQADVADDPNSKQALPITVGTELIVEQLNTTDWKYGGDGYYYYIKEAVEPLKNTEPLFHSIKLDPNLSPNYHQSALTIPIKVEAVNCADNVYREAWWQGAVPTDPTLKAIDDNLKDLVEK</sequence>
<comment type="caution">
    <text evidence="1">The sequence shown here is derived from an EMBL/GenBank/DDBJ whole genome shotgun (WGS) entry which is preliminary data.</text>
</comment>
<dbReference type="Proteomes" id="UP000013782">
    <property type="component" value="Unassembled WGS sequence"/>
</dbReference>
<gene>
    <name evidence="1" type="ORF">UAU_04125</name>
</gene>
<dbReference type="EMBL" id="AJAQ01000036">
    <property type="protein sequence ID" value="EOH90296.1"/>
    <property type="molecule type" value="Genomic_DNA"/>
</dbReference>
<keyword evidence="2" id="KW-1185">Reference proteome</keyword>
<dbReference type="InterPro" id="IPR022121">
    <property type="entry name" value="Peptidase_M73_camelysin"/>
</dbReference>
<dbReference type="STRING" id="160454.RV10_GL001003"/>
<evidence type="ECO:0000313" key="2">
    <source>
        <dbReference type="Proteomes" id="UP000013782"/>
    </source>
</evidence>
<accession>R2SBR7</accession>
<reference evidence="1 2" key="1">
    <citation type="submission" date="2013-02" db="EMBL/GenBank/DDBJ databases">
        <title>The Genome Sequence of Enterococcus pallens BAA-351.</title>
        <authorList>
            <consortium name="The Broad Institute Genome Sequencing Platform"/>
            <consortium name="The Broad Institute Genome Sequencing Center for Infectious Disease"/>
            <person name="Earl A.M."/>
            <person name="Gilmore M.S."/>
            <person name="Lebreton F."/>
            <person name="Walker B."/>
            <person name="Young S.K."/>
            <person name="Zeng Q."/>
            <person name="Gargeya S."/>
            <person name="Fitzgerald M."/>
            <person name="Haas B."/>
            <person name="Abouelleil A."/>
            <person name="Alvarado L."/>
            <person name="Arachchi H.M."/>
            <person name="Berlin A.M."/>
            <person name="Chapman S.B."/>
            <person name="Dewar J."/>
            <person name="Goldberg J."/>
            <person name="Griggs A."/>
            <person name="Gujja S."/>
            <person name="Hansen M."/>
            <person name="Howarth C."/>
            <person name="Imamovic A."/>
            <person name="Larimer J."/>
            <person name="McCowan C."/>
            <person name="Murphy C."/>
            <person name="Neiman D."/>
            <person name="Pearson M."/>
            <person name="Priest M."/>
            <person name="Roberts A."/>
            <person name="Saif S."/>
            <person name="Shea T."/>
            <person name="Sisk P."/>
            <person name="Sykes S."/>
            <person name="Wortman J."/>
            <person name="Nusbaum C."/>
            <person name="Birren B."/>
        </authorList>
    </citation>
    <scope>NUCLEOTIDE SEQUENCE [LARGE SCALE GENOMIC DNA]</scope>
    <source>
        <strain evidence="1 2">ATCC BAA-351</strain>
    </source>
</reference>
<proteinExistence type="predicted"/>
<dbReference type="Pfam" id="PF12389">
    <property type="entry name" value="Peptidase_M73"/>
    <property type="match status" value="1"/>
</dbReference>
<dbReference type="PATRIC" id="fig|1158607.3.peg.4106"/>
<organism evidence="1 2">
    <name type="scientific">Enterococcus pallens ATCC BAA-351</name>
    <dbReference type="NCBI Taxonomy" id="1158607"/>
    <lineage>
        <taxon>Bacteria</taxon>
        <taxon>Bacillati</taxon>
        <taxon>Bacillota</taxon>
        <taxon>Bacilli</taxon>
        <taxon>Lactobacillales</taxon>
        <taxon>Enterococcaceae</taxon>
        <taxon>Enterococcus</taxon>
    </lineage>
</organism>
<dbReference type="OrthoDB" id="2058406at2"/>
<dbReference type="HOGENOM" id="CLU_102868_1_0_9"/>
<name>R2SBR7_9ENTE</name>
<dbReference type="RefSeq" id="WP_010759070.1">
    <property type="nucleotide sequence ID" value="NZ_ASWD01000005.1"/>
</dbReference>
<dbReference type="AlphaFoldDB" id="R2SBR7"/>
<protein>
    <recommendedName>
        <fullName evidence="3">Alternate signal-mediated exported protein</fullName>
    </recommendedName>
</protein>
<evidence type="ECO:0008006" key="3">
    <source>
        <dbReference type="Google" id="ProtNLM"/>
    </source>
</evidence>
<evidence type="ECO:0000313" key="1">
    <source>
        <dbReference type="EMBL" id="EOH90296.1"/>
    </source>
</evidence>